<feature type="region of interest" description="Disordered" evidence="1">
    <location>
        <begin position="114"/>
        <end position="133"/>
    </location>
</feature>
<accession>A0AAJ0FGB0</accession>
<feature type="compositionally biased region" description="Basic and acidic residues" evidence="1">
    <location>
        <begin position="170"/>
        <end position="181"/>
    </location>
</feature>
<evidence type="ECO:0000313" key="2">
    <source>
        <dbReference type="EMBL" id="KAK1762193.1"/>
    </source>
</evidence>
<dbReference type="GeneID" id="85306512"/>
<feature type="region of interest" description="Disordered" evidence="1">
    <location>
        <begin position="148"/>
        <end position="395"/>
    </location>
</feature>
<feature type="compositionally biased region" description="Low complexity" evidence="1">
    <location>
        <begin position="199"/>
        <end position="214"/>
    </location>
</feature>
<proteinExistence type="predicted"/>
<feature type="region of interest" description="Disordered" evidence="1">
    <location>
        <begin position="614"/>
        <end position="685"/>
    </location>
</feature>
<sequence length="785" mass="83357">MDDPWGSPWTTNDVDTTLHKTPSPTKSGLEPPPRALLSNNSSPRLPTSTIHSPWADDDDGFKDWPSANTSLDAAQSTSAWAGWAGAENTSTEHLDARSRQGSFNKASSPIAWPGSIALSPGPNQANGSIFRQLPSDPWASELSAEDLHNVQPPPSFIVAEPPDSPVTSGKTEEHATTREFESIWNVKIDHAGAPGQDTAQVAAASDAVSSDAQQPLATDAPASLDDEPPPGVSRINIETEARSTHSRSSSASGDTSDHDAGRQDSPITSVDGDSKLRLQAPSRTVSGKVQELVVKFDSLAKSVVEEPAPARRDREGTPAEAAHDKEQGWEDGADFGDFEDGGNAPAPAQISRGSSTERTPTPGIYHDSTEQIDSAAPRVSTPTSPRASFTGTKAQQSVAGFGQVKFVVDLNTVDSLFESDKSGDSEFQNAPDVDVPDRPINDSFTEISERKTWYRISRQGSSRMHNDGNDDNYCRVSWLASSTRQETLKIVRRWMEEDSITGRVTLGGGTGKRNMFGWDSAAEPISLDKVFGRTKTTHSRVSSQPQGVAPVLSLEAPGSPTQHSSMAVPRVASFGWSTASAANESTQPASASAPQAPLQLSSKPVVPLAIAVPPPPAGDDEDEWGEMVSSPQDEARPAISNGLGSLDAAFSEPEPLLPVAVAPKPTSTTLPPTATRQPVVPTIPMVPTNNVAELSSSSRDRPAENYSASDTWTSVDISFLDRPAKPTVATTTNLPVPAASPLKASREATPQQTVLAPPVRKETTESDSLARHIIDGLPDVSYMLR</sequence>
<feature type="compositionally biased region" description="Polar residues" evidence="1">
    <location>
        <begin position="37"/>
        <end position="51"/>
    </location>
</feature>
<gene>
    <name evidence="2" type="ORF">QBC33DRAFT_289905</name>
</gene>
<feature type="region of interest" description="Disordered" evidence="1">
    <location>
        <begin position="1"/>
        <end position="73"/>
    </location>
</feature>
<keyword evidence="3" id="KW-1185">Reference proteome</keyword>
<comment type="caution">
    <text evidence="2">The sequence shown here is derived from an EMBL/GenBank/DDBJ whole genome shotgun (WGS) entry which is preliminary data.</text>
</comment>
<feature type="compositionally biased region" description="Acidic residues" evidence="1">
    <location>
        <begin position="329"/>
        <end position="340"/>
    </location>
</feature>
<feature type="compositionally biased region" description="Polar residues" evidence="1">
    <location>
        <begin position="8"/>
        <end position="26"/>
    </location>
</feature>
<evidence type="ECO:0008006" key="4">
    <source>
        <dbReference type="Google" id="ProtNLM"/>
    </source>
</evidence>
<feature type="compositionally biased region" description="Polar residues" evidence="1">
    <location>
        <begin position="665"/>
        <end position="676"/>
    </location>
</feature>
<reference evidence="2" key="1">
    <citation type="submission" date="2023-06" db="EMBL/GenBank/DDBJ databases">
        <title>Genome-scale phylogeny and comparative genomics of the fungal order Sordariales.</title>
        <authorList>
            <consortium name="Lawrence Berkeley National Laboratory"/>
            <person name="Hensen N."/>
            <person name="Bonometti L."/>
            <person name="Westerberg I."/>
            <person name="Brannstrom I.O."/>
            <person name="Guillou S."/>
            <person name="Cros-Aarteil S."/>
            <person name="Calhoun S."/>
            <person name="Haridas S."/>
            <person name="Kuo A."/>
            <person name="Mondo S."/>
            <person name="Pangilinan J."/>
            <person name="Riley R."/>
            <person name="Labutti K."/>
            <person name="Andreopoulos B."/>
            <person name="Lipzen A."/>
            <person name="Chen C."/>
            <person name="Yanf M."/>
            <person name="Daum C."/>
            <person name="Ng V."/>
            <person name="Clum A."/>
            <person name="Steindorff A."/>
            <person name="Ohm R."/>
            <person name="Martin F."/>
            <person name="Silar P."/>
            <person name="Natvig D."/>
            <person name="Lalanne C."/>
            <person name="Gautier V."/>
            <person name="Ament-Velasquez S.L."/>
            <person name="Kruys A."/>
            <person name="Hutchinson M.I."/>
            <person name="Powell A.J."/>
            <person name="Barry K."/>
            <person name="Miller A.N."/>
            <person name="Grigoriev I.V."/>
            <person name="Debuchy R."/>
            <person name="Gladieux P."/>
            <person name="Thoren M.H."/>
            <person name="Johannesson H."/>
        </authorList>
    </citation>
    <scope>NUCLEOTIDE SEQUENCE</scope>
    <source>
        <strain evidence="2">8032-3</strain>
    </source>
</reference>
<dbReference type="RefSeq" id="XP_060278406.1">
    <property type="nucleotide sequence ID" value="XM_060423325.1"/>
</dbReference>
<dbReference type="AlphaFoldDB" id="A0AAJ0FGB0"/>
<feature type="compositionally biased region" description="Basic and acidic residues" evidence="1">
    <location>
        <begin position="308"/>
        <end position="328"/>
    </location>
</feature>
<feature type="region of interest" description="Disordered" evidence="1">
    <location>
        <begin position="730"/>
        <end position="767"/>
    </location>
</feature>
<evidence type="ECO:0000256" key="1">
    <source>
        <dbReference type="SAM" id="MobiDB-lite"/>
    </source>
</evidence>
<dbReference type="EMBL" id="MU839041">
    <property type="protein sequence ID" value="KAK1762193.1"/>
    <property type="molecule type" value="Genomic_DNA"/>
</dbReference>
<feature type="compositionally biased region" description="Polar residues" evidence="1">
    <location>
        <begin position="380"/>
        <end position="395"/>
    </location>
</feature>
<dbReference type="Proteomes" id="UP001244011">
    <property type="component" value="Unassembled WGS sequence"/>
</dbReference>
<feature type="region of interest" description="Disordered" evidence="1">
    <location>
        <begin position="419"/>
        <end position="440"/>
    </location>
</feature>
<organism evidence="2 3">
    <name type="scientific">Phialemonium atrogriseum</name>
    <dbReference type="NCBI Taxonomy" id="1093897"/>
    <lineage>
        <taxon>Eukaryota</taxon>
        <taxon>Fungi</taxon>
        <taxon>Dikarya</taxon>
        <taxon>Ascomycota</taxon>
        <taxon>Pezizomycotina</taxon>
        <taxon>Sordariomycetes</taxon>
        <taxon>Sordariomycetidae</taxon>
        <taxon>Cephalothecales</taxon>
        <taxon>Cephalothecaceae</taxon>
        <taxon>Phialemonium</taxon>
    </lineage>
</organism>
<protein>
    <recommendedName>
        <fullName evidence="4">Glucan 1, 4-alpha-glucosidase</fullName>
    </recommendedName>
</protein>
<name>A0AAJ0FGB0_9PEZI</name>
<evidence type="ECO:0000313" key="3">
    <source>
        <dbReference type="Proteomes" id="UP001244011"/>
    </source>
</evidence>